<evidence type="ECO:0000313" key="2">
    <source>
        <dbReference type="EMBL" id="KIH47497.1"/>
    </source>
</evidence>
<dbReference type="OrthoDB" id="10055660at2759"/>
<dbReference type="Proteomes" id="UP000054047">
    <property type="component" value="Unassembled WGS sequence"/>
</dbReference>
<accession>A0A0C2CCC7</accession>
<name>A0A0C2CCC7_9BILA</name>
<feature type="domain" description="Helitron helicase-like" evidence="1">
    <location>
        <begin position="268"/>
        <end position="448"/>
    </location>
</feature>
<dbReference type="AlphaFoldDB" id="A0A0C2CCC7"/>
<dbReference type="EMBL" id="KN767628">
    <property type="protein sequence ID" value="KIH47497.1"/>
    <property type="molecule type" value="Genomic_DNA"/>
</dbReference>
<proteinExistence type="predicted"/>
<keyword evidence="3" id="KW-1185">Reference proteome</keyword>
<gene>
    <name evidence="2" type="ORF">ANCDUO_22443</name>
</gene>
<dbReference type="InterPro" id="IPR025476">
    <property type="entry name" value="Helitron_helicase-like"/>
</dbReference>
<sequence>MILTTITETIQKYQSGKWMLSVITAKQGGIERNPLECVALMGKSEYPTSINLLSRFVRICQNIRKYNACFQMTSFGTTAVVQEAGFMPTFKVQGQIYHRAGSLLPPPNEDPKFLQIYFVADEQQQADRRCESIDGKRKNIVLNLQRMLHQHNNLVKVLKTALEKMPTDKYKVVIRADKRPRGEHERRFNAPTVNEVAVVMVGEHERRDIVIQRRSEVLQRISETHRSYDSLQYPLMFWEGEDGYHFNIMRVDPSTGCSVNRKVMAMDFYAYRIMLRTTSTNHILNCRQLFQQFIVDIYAKIESERLLYIRLNQKKLRVDDYIHLRDAVANDGSVSDIGRMVILPATFTGNPRHMHEYAQDAMLYVRICGRPDLFITFTCNPEWIEIREELTNGQVPSDRHDLIARVFKQKLSKLMDVITKSHVYGKTRCWLYSAEWQKRGLPHAHILIWLKGKIRPSQIDNIISAELPNPEQDPELFEIVAKNMIHGPCGPLNTNSPCMKEGRCTKKRRRPGEGGYTTVTRLRLNNQPTEIETDNRWVVPYTPLLSKMFQAHINVEYCNSVKSIKYICKYVHKGSDMAVFRLEGENDTTDEIMQYLLGRFINTNEGVWYILSFPIHERYPPVVHVSVHLENGQRVYFTADTAQERATHPPNTTLTAFFVLCHQDPFARTLLYPEVPKCYTWNASAKQFCRRKQGVPVPGYDIRASDALGRVYTVHPNSDECYYLRLLLHTVRGPTSFAELKTVNGELCETYKEDKGLVCLRMISTGT</sequence>
<dbReference type="PANTHER" id="PTHR45786:SF74">
    <property type="entry name" value="ATP-DEPENDENT DNA HELICASE"/>
    <property type="match status" value="1"/>
</dbReference>
<dbReference type="Pfam" id="PF14214">
    <property type="entry name" value="Helitron_like_N"/>
    <property type="match status" value="1"/>
</dbReference>
<organism evidence="2 3">
    <name type="scientific">Ancylostoma duodenale</name>
    <dbReference type="NCBI Taxonomy" id="51022"/>
    <lineage>
        <taxon>Eukaryota</taxon>
        <taxon>Metazoa</taxon>
        <taxon>Ecdysozoa</taxon>
        <taxon>Nematoda</taxon>
        <taxon>Chromadorea</taxon>
        <taxon>Rhabditida</taxon>
        <taxon>Rhabditina</taxon>
        <taxon>Rhabditomorpha</taxon>
        <taxon>Strongyloidea</taxon>
        <taxon>Ancylostomatidae</taxon>
        <taxon>Ancylostomatinae</taxon>
        <taxon>Ancylostoma</taxon>
    </lineage>
</organism>
<evidence type="ECO:0000259" key="1">
    <source>
        <dbReference type="Pfam" id="PF14214"/>
    </source>
</evidence>
<dbReference type="PANTHER" id="PTHR45786">
    <property type="entry name" value="DNA BINDING PROTEIN-LIKE"/>
    <property type="match status" value="1"/>
</dbReference>
<protein>
    <recommendedName>
        <fullName evidence="1">Helitron helicase-like domain-containing protein</fullName>
    </recommendedName>
</protein>
<evidence type="ECO:0000313" key="3">
    <source>
        <dbReference type="Proteomes" id="UP000054047"/>
    </source>
</evidence>
<reference evidence="2 3" key="1">
    <citation type="submission" date="2013-12" db="EMBL/GenBank/DDBJ databases">
        <title>Draft genome of the parsitic nematode Ancylostoma duodenale.</title>
        <authorList>
            <person name="Mitreva M."/>
        </authorList>
    </citation>
    <scope>NUCLEOTIDE SEQUENCE [LARGE SCALE GENOMIC DNA]</scope>
    <source>
        <strain evidence="2 3">Zhejiang</strain>
    </source>
</reference>